<dbReference type="Gene3D" id="3.40.1440.10">
    <property type="entry name" value="GIY-YIG endonuclease"/>
    <property type="match status" value="1"/>
</dbReference>
<sequence>MKDRKAAIAAYREQKVSAGIYAVRCTATGEAWVGRSPNLDTARNRVWFMLRTGSHTHPGLLQAWRAQGEAAFTFEVVEILSEEDATHFRDKRLKQRLEHWQAALGAEAI</sequence>
<comment type="caution">
    <text evidence="1">The sequence shown here is derived from an EMBL/GenBank/DDBJ whole genome shotgun (WGS) entry which is preliminary data.</text>
</comment>
<gene>
    <name evidence="1" type="ORF">P409_20800</name>
</gene>
<evidence type="ECO:0000313" key="2">
    <source>
        <dbReference type="Proteomes" id="UP000029995"/>
    </source>
</evidence>
<dbReference type="AlphaFoldDB" id="A0A0A0D3E1"/>
<accession>A0A0A0D3E1</accession>
<organism evidence="1 2">
    <name type="scientific">Inquilinus limosus MP06</name>
    <dbReference type="NCBI Taxonomy" id="1398085"/>
    <lineage>
        <taxon>Bacteria</taxon>
        <taxon>Pseudomonadati</taxon>
        <taxon>Pseudomonadota</taxon>
        <taxon>Alphaproteobacteria</taxon>
        <taxon>Rhodospirillales</taxon>
        <taxon>Rhodospirillaceae</taxon>
        <taxon>Inquilinus</taxon>
    </lineage>
</organism>
<dbReference type="SUPFAM" id="SSF82771">
    <property type="entry name" value="GIY-YIG endonuclease"/>
    <property type="match status" value="1"/>
</dbReference>
<evidence type="ECO:0008006" key="3">
    <source>
        <dbReference type="Google" id="ProtNLM"/>
    </source>
</evidence>
<dbReference type="OrthoDB" id="7270972at2"/>
<protein>
    <recommendedName>
        <fullName evidence="3">GIY-YIG domain-containing protein</fullName>
    </recommendedName>
</protein>
<dbReference type="CDD" id="cd10451">
    <property type="entry name" value="GIY-YIG_LuxR_like"/>
    <property type="match status" value="1"/>
</dbReference>
<name>A0A0A0D3E1_9PROT</name>
<dbReference type="EMBL" id="JANX01000301">
    <property type="protein sequence ID" value="KGM32540.1"/>
    <property type="molecule type" value="Genomic_DNA"/>
</dbReference>
<proteinExistence type="predicted"/>
<reference evidence="1 2" key="1">
    <citation type="submission" date="2014-01" db="EMBL/GenBank/DDBJ databases">
        <title>Genome sequence determination for a cystic fibrosis isolate, Inquilinus limosus.</title>
        <authorList>
            <person name="Pino M."/>
            <person name="Di Conza J."/>
            <person name="Gutkind G."/>
        </authorList>
    </citation>
    <scope>NUCLEOTIDE SEQUENCE [LARGE SCALE GENOMIC DNA]</scope>
    <source>
        <strain evidence="1 2">MP06</strain>
    </source>
</reference>
<dbReference type="InterPro" id="IPR035901">
    <property type="entry name" value="GIY-YIG_endonuc_sf"/>
</dbReference>
<dbReference type="Proteomes" id="UP000029995">
    <property type="component" value="Unassembled WGS sequence"/>
</dbReference>
<evidence type="ECO:0000313" key="1">
    <source>
        <dbReference type="EMBL" id="KGM32540.1"/>
    </source>
</evidence>
<dbReference type="RefSeq" id="WP_034843026.1">
    <property type="nucleotide sequence ID" value="NZ_JANX01000301.1"/>
</dbReference>